<keyword evidence="7 8" id="KW-0472">Membrane</keyword>
<evidence type="ECO:0000256" key="7">
    <source>
        <dbReference type="ARBA" id="ARBA00023136"/>
    </source>
</evidence>
<dbReference type="SUPFAM" id="SSF103473">
    <property type="entry name" value="MFS general substrate transporter"/>
    <property type="match status" value="1"/>
</dbReference>
<evidence type="ECO:0000256" key="6">
    <source>
        <dbReference type="ARBA" id="ARBA00022989"/>
    </source>
</evidence>
<dbReference type="GO" id="GO:0005886">
    <property type="term" value="C:plasma membrane"/>
    <property type="evidence" value="ECO:0007669"/>
    <property type="project" value="UniProtKB-SubCell"/>
</dbReference>
<evidence type="ECO:0000313" key="10">
    <source>
        <dbReference type="EMBL" id="MPM97028.1"/>
    </source>
</evidence>
<evidence type="ECO:0000256" key="5">
    <source>
        <dbReference type="ARBA" id="ARBA00022692"/>
    </source>
</evidence>
<keyword evidence="3" id="KW-1003">Cell membrane</keyword>
<dbReference type="InterPro" id="IPR020846">
    <property type="entry name" value="MFS_dom"/>
</dbReference>
<keyword evidence="4" id="KW-0997">Cell inner membrane</keyword>
<keyword evidence="6 8" id="KW-1133">Transmembrane helix</keyword>
<feature type="transmembrane region" description="Helical" evidence="8">
    <location>
        <begin position="104"/>
        <end position="124"/>
    </location>
</feature>
<dbReference type="Gene3D" id="1.20.1250.20">
    <property type="entry name" value="MFS general substrate transporter like domains"/>
    <property type="match status" value="1"/>
</dbReference>
<feature type="transmembrane region" description="Helical" evidence="8">
    <location>
        <begin position="136"/>
        <end position="157"/>
    </location>
</feature>
<dbReference type="Pfam" id="PF12832">
    <property type="entry name" value="MFS_1_like"/>
    <property type="match status" value="1"/>
</dbReference>
<dbReference type="InterPro" id="IPR024989">
    <property type="entry name" value="MFS_assoc_dom"/>
</dbReference>
<evidence type="ECO:0000256" key="4">
    <source>
        <dbReference type="ARBA" id="ARBA00022519"/>
    </source>
</evidence>
<gene>
    <name evidence="10" type="ORF">SDC9_144199</name>
</gene>
<dbReference type="AlphaFoldDB" id="A0A645E6U2"/>
<feature type="transmembrane region" description="Helical" evidence="8">
    <location>
        <begin position="47"/>
        <end position="66"/>
    </location>
</feature>
<dbReference type="PROSITE" id="PS50850">
    <property type="entry name" value="MFS"/>
    <property type="match status" value="1"/>
</dbReference>
<comment type="caution">
    <text evidence="10">The sequence shown here is derived from an EMBL/GenBank/DDBJ whole genome shotgun (WGS) entry which is preliminary data.</text>
</comment>
<keyword evidence="2" id="KW-0813">Transport</keyword>
<sequence length="197" mass="22011">MIDALKILFTNKAYVVLLVSYTLIEMSCIANQNYLTRKFEVLGTGDFYTGLALLIMGLLQLIPLLLNVKITRRFSASLLMLIAFIGLNMRNIIMAFSTTSLATVSAYLTEPFAFGLYIGSVLYYMSSILPRRVRYLGMTLYSAITAGLGGMVGNYMAGRLAETFGILVMMKYLTIPALIGLMLYAIFYPRNVRRNLV</sequence>
<feature type="transmembrane region" description="Helical" evidence="8">
    <location>
        <begin position="12"/>
        <end position="35"/>
    </location>
</feature>
<evidence type="ECO:0000259" key="9">
    <source>
        <dbReference type="PROSITE" id="PS50850"/>
    </source>
</evidence>
<feature type="transmembrane region" description="Helical" evidence="8">
    <location>
        <begin position="163"/>
        <end position="187"/>
    </location>
</feature>
<dbReference type="GO" id="GO:0022857">
    <property type="term" value="F:transmembrane transporter activity"/>
    <property type="evidence" value="ECO:0007669"/>
    <property type="project" value="InterPro"/>
</dbReference>
<reference evidence="10" key="1">
    <citation type="submission" date="2019-08" db="EMBL/GenBank/DDBJ databases">
        <authorList>
            <person name="Kucharzyk K."/>
            <person name="Murdoch R.W."/>
            <person name="Higgins S."/>
            <person name="Loffler F."/>
        </authorList>
    </citation>
    <scope>NUCLEOTIDE SEQUENCE</scope>
</reference>
<comment type="subcellular location">
    <subcellularLocation>
        <location evidence="1">Cell inner membrane</location>
        <topology evidence="1">Multi-pass membrane protein</topology>
    </subcellularLocation>
</comment>
<dbReference type="PANTHER" id="PTHR23522:SF10">
    <property type="entry name" value="3-PHENYLPROPIONIC ACID TRANSPORTER-RELATED"/>
    <property type="match status" value="1"/>
</dbReference>
<feature type="transmembrane region" description="Helical" evidence="8">
    <location>
        <begin position="78"/>
        <end position="98"/>
    </location>
</feature>
<keyword evidence="5 8" id="KW-0812">Transmembrane</keyword>
<evidence type="ECO:0000256" key="8">
    <source>
        <dbReference type="SAM" id="Phobius"/>
    </source>
</evidence>
<dbReference type="EMBL" id="VSSQ01043358">
    <property type="protein sequence ID" value="MPM97028.1"/>
    <property type="molecule type" value="Genomic_DNA"/>
</dbReference>
<dbReference type="PANTHER" id="PTHR23522">
    <property type="entry name" value="BLL5896 PROTEIN"/>
    <property type="match status" value="1"/>
</dbReference>
<evidence type="ECO:0000256" key="1">
    <source>
        <dbReference type="ARBA" id="ARBA00004429"/>
    </source>
</evidence>
<accession>A0A645E6U2</accession>
<feature type="domain" description="Major facilitator superfamily (MFS) profile" evidence="9">
    <location>
        <begin position="1"/>
        <end position="192"/>
    </location>
</feature>
<protein>
    <recommendedName>
        <fullName evidence="9">Major facilitator superfamily (MFS) profile domain-containing protein</fullName>
    </recommendedName>
</protein>
<dbReference type="InterPro" id="IPR036259">
    <property type="entry name" value="MFS_trans_sf"/>
</dbReference>
<evidence type="ECO:0000256" key="3">
    <source>
        <dbReference type="ARBA" id="ARBA00022475"/>
    </source>
</evidence>
<proteinExistence type="predicted"/>
<name>A0A645E6U2_9ZZZZ</name>
<organism evidence="10">
    <name type="scientific">bioreactor metagenome</name>
    <dbReference type="NCBI Taxonomy" id="1076179"/>
    <lineage>
        <taxon>unclassified sequences</taxon>
        <taxon>metagenomes</taxon>
        <taxon>ecological metagenomes</taxon>
    </lineage>
</organism>
<evidence type="ECO:0000256" key="2">
    <source>
        <dbReference type="ARBA" id="ARBA00022448"/>
    </source>
</evidence>